<proteinExistence type="predicted"/>
<name>A0A6A6NLP0_9PEZI</name>
<evidence type="ECO:0000313" key="3">
    <source>
        <dbReference type="Proteomes" id="UP000799766"/>
    </source>
</evidence>
<keyword evidence="1" id="KW-0732">Signal</keyword>
<reference evidence="2" key="1">
    <citation type="journal article" date="2020" name="Stud. Mycol.">
        <title>101 Dothideomycetes genomes: a test case for predicting lifestyles and emergence of pathogens.</title>
        <authorList>
            <person name="Haridas S."/>
            <person name="Albert R."/>
            <person name="Binder M."/>
            <person name="Bloem J."/>
            <person name="Labutti K."/>
            <person name="Salamov A."/>
            <person name="Andreopoulos B."/>
            <person name="Baker S."/>
            <person name="Barry K."/>
            <person name="Bills G."/>
            <person name="Bluhm B."/>
            <person name="Cannon C."/>
            <person name="Castanera R."/>
            <person name="Culley D."/>
            <person name="Daum C."/>
            <person name="Ezra D."/>
            <person name="Gonzalez J."/>
            <person name="Henrissat B."/>
            <person name="Kuo A."/>
            <person name="Liang C."/>
            <person name="Lipzen A."/>
            <person name="Lutzoni F."/>
            <person name="Magnuson J."/>
            <person name="Mondo S."/>
            <person name="Nolan M."/>
            <person name="Ohm R."/>
            <person name="Pangilinan J."/>
            <person name="Park H.-J."/>
            <person name="Ramirez L."/>
            <person name="Alfaro M."/>
            <person name="Sun H."/>
            <person name="Tritt A."/>
            <person name="Yoshinaga Y."/>
            <person name="Zwiers L.-H."/>
            <person name="Turgeon B."/>
            <person name="Goodwin S."/>
            <person name="Spatafora J."/>
            <person name="Crous P."/>
            <person name="Grigoriev I."/>
        </authorList>
    </citation>
    <scope>NUCLEOTIDE SEQUENCE</scope>
    <source>
        <strain evidence="2">ATCC 16933</strain>
    </source>
</reference>
<organism evidence="2 3">
    <name type="scientific">Lineolata rhizophorae</name>
    <dbReference type="NCBI Taxonomy" id="578093"/>
    <lineage>
        <taxon>Eukaryota</taxon>
        <taxon>Fungi</taxon>
        <taxon>Dikarya</taxon>
        <taxon>Ascomycota</taxon>
        <taxon>Pezizomycotina</taxon>
        <taxon>Dothideomycetes</taxon>
        <taxon>Dothideomycetes incertae sedis</taxon>
        <taxon>Lineolatales</taxon>
        <taxon>Lineolataceae</taxon>
        <taxon>Lineolata</taxon>
    </lineage>
</organism>
<dbReference type="Proteomes" id="UP000799766">
    <property type="component" value="Unassembled WGS sequence"/>
</dbReference>
<sequence length="155" mass="16834">MYASDARAFFAQLSLCGTILAQACYFPDGSTSDTTDWFVCNSTADHSHCCVLGDECLTNGLCKGSLEGNINRYWRESCTDPAWRSSACPSFCNTNDTHSDAPRVNWPALACSADSYCCSYNATQPLAEEDDYSCCDDRSRQLDIGPAVFLAGAIV</sequence>
<dbReference type="AlphaFoldDB" id="A0A6A6NLP0"/>
<feature type="chain" id="PRO_5025435031" description="Extracellular membrane protein CFEM domain-containing protein" evidence="1">
    <location>
        <begin position="22"/>
        <end position="155"/>
    </location>
</feature>
<gene>
    <name evidence="2" type="ORF">BDY21DRAFT_367724</name>
</gene>
<evidence type="ECO:0008006" key="4">
    <source>
        <dbReference type="Google" id="ProtNLM"/>
    </source>
</evidence>
<protein>
    <recommendedName>
        <fullName evidence="4">Extracellular membrane protein CFEM domain-containing protein</fullName>
    </recommendedName>
</protein>
<accession>A0A6A6NLP0</accession>
<evidence type="ECO:0000256" key="1">
    <source>
        <dbReference type="SAM" id="SignalP"/>
    </source>
</evidence>
<dbReference type="OrthoDB" id="3768130at2759"/>
<dbReference type="EMBL" id="MU001707">
    <property type="protein sequence ID" value="KAF2452578.1"/>
    <property type="molecule type" value="Genomic_DNA"/>
</dbReference>
<dbReference type="PROSITE" id="PS51257">
    <property type="entry name" value="PROKAR_LIPOPROTEIN"/>
    <property type="match status" value="1"/>
</dbReference>
<evidence type="ECO:0000313" key="2">
    <source>
        <dbReference type="EMBL" id="KAF2452578.1"/>
    </source>
</evidence>
<keyword evidence="3" id="KW-1185">Reference proteome</keyword>
<feature type="signal peptide" evidence="1">
    <location>
        <begin position="1"/>
        <end position="21"/>
    </location>
</feature>